<dbReference type="GO" id="GO:0016787">
    <property type="term" value="F:hydrolase activity"/>
    <property type="evidence" value="ECO:0007669"/>
    <property type="project" value="UniProtKB-KW"/>
</dbReference>
<dbReference type="InterPro" id="IPR001466">
    <property type="entry name" value="Beta-lactam-related"/>
</dbReference>
<evidence type="ECO:0000313" key="3">
    <source>
        <dbReference type="Proteomes" id="UP001356308"/>
    </source>
</evidence>
<reference evidence="2 3" key="1">
    <citation type="submission" date="2024-01" db="EMBL/GenBank/DDBJ databases">
        <title>Maribacter spp. originated from different algae showed divergent polysaccharides utilization ability.</title>
        <authorList>
            <person name="Wang H."/>
            <person name="Wu Y."/>
        </authorList>
    </citation>
    <scope>NUCLEOTIDE SEQUENCE [LARGE SCALE GENOMIC DNA]</scope>
    <source>
        <strain evidence="2 3">PR1</strain>
    </source>
</reference>
<dbReference type="PANTHER" id="PTHR46825:SF9">
    <property type="entry name" value="BETA-LACTAMASE-RELATED DOMAIN-CONTAINING PROTEIN"/>
    <property type="match status" value="1"/>
</dbReference>
<dbReference type="InterPro" id="IPR050491">
    <property type="entry name" value="AmpC-like"/>
</dbReference>
<feature type="domain" description="Beta-lactamase-related" evidence="1">
    <location>
        <begin position="6"/>
        <end position="311"/>
    </location>
</feature>
<sequence length="429" mass="48974">MEILSEGSIMGFSVAITSGKRVLYNSGFGHIDVEKTQPVANETRFDIASVSKLVGVTVIMKLIEEGRLSLDTSLEQLMPEFPEEALAEKIKLRHMLSHTSGLMDYALEMDRVFMENGVLPTKKDLLAFFKGKDLRFEPGTNYQYCNSGFMLMAFIAENITGRPWQQLIEDYINQRSNLDFQLLKYAVESPETSPIFNYGKERFDKVPTWSYVMGDGGLTTTTEMLALYPQFWSKGKIIEPSAYEKMVKPTELSNSLSTGYGYGVRNGEFLGERIIGHTGGWKTTYAIMAFFPDRNVTFAGLMNTDGTPLDMNQIFTKYMSVALGRKIPDYSSGFKEITNLYQYVGDYHGFDTEFDHQGKTVTVNLQDGQLQYCINANCEKLWPMGKNKFWLKSFPYDFIEFQTNDQGKALAIKEYYYGFFQVLRKRVIE</sequence>
<keyword evidence="3" id="KW-1185">Reference proteome</keyword>
<dbReference type="PANTHER" id="PTHR46825">
    <property type="entry name" value="D-ALANYL-D-ALANINE-CARBOXYPEPTIDASE/ENDOPEPTIDASE AMPH"/>
    <property type="match status" value="1"/>
</dbReference>
<dbReference type="EMBL" id="JAZDDG010000005">
    <property type="protein sequence ID" value="MEE1976614.1"/>
    <property type="molecule type" value="Genomic_DNA"/>
</dbReference>
<dbReference type="SUPFAM" id="SSF56601">
    <property type="entry name" value="beta-lactamase/transpeptidase-like"/>
    <property type="match status" value="1"/>
</dbReference>
<evidence type="ECO:0000313" key="2">
    <source>
        <dbReference type="EMBL" id="MEE1976614.1"/>
    </source>
</evidence>
<dbReference type="EC" id="3.1.1.103" evidence="2"/>
<comment type="caution">
    <text evidence="2">The sequence shown here is derived from an EMBL/GenBank/DDBJ whole genome shotgun (WGS) entry which is preliminary data.</text>
</comment>
<dbReference type="Gene3D" id="3.40.710.10">
    <property type="entry name" value="DD-peptidase/beta-lactamase superfamily"/>
    <property type="match status" value="1"/>
</dbReference>
<dbReference type="Pfam" id="PF00144">
    <property type="entry name" value="Beta-lactamase"/>
    <property type="match status" value="1"/>
</dbReference>
<dbReference type="RefSeq" id="WP_272651315.1">
    <property type="nucleotide sequence ID" value="NZ_JAZDDG010000005.1"/>
</dbReference>
<gene>
    <name evidence="2" type="ORF">V1I91_11075</name>
</gene>
<name>A0ABU7IUF5_9FLAO</name>
<evidence type="ECO:0000259" key="1">
    <source>
        <dbReference type="Pfam" id="PF00144"/>
    </source>
</evidence>
<protein>
    <submittedName>
        <fullName evidence="2">Serine hydrolase domain-containing protein</fullName>
        <ecNumber evidence="2">3.1.1.103</ecNumber>
    </submittedName>
</protein>
<proteinExistence type="predicted"/>
<dbReference type="InterPro" id="IPR012338">
    <property type="entry name" value="Beta-lactam/transpept-like"/>
</dbReference>
<keyword evidence="2" id="KW-0378">Hydrolase</keyword>
<dbReference type="Proteomes" id="UP001356308">
    <property type="component" value="Unassembled WGS sequence"/>
</dbReference>
<organism evidence="2 3">
    <name type="scientific">Maribacter cobaltidurans</name>
    <dbReference type="NCBI Taxonomy" id="1178778"/>
    <lineage>
        <taxon>Bacteria</taxon>
        <taxon>Pseudomonadati</taxon>
        <taxon>Bacteroidota</taxon>
        <taxon>Flavobacteriia</taxon>
        <taxon>Flavobacteriales</taxon>
        <taxon>Flavobacteriaceae</taxon>
        <taxon>Maribacter</taxon>
    </lineage>
</organism>
<accession>A0ABU7IUF5</accession>